<keyword evidence="11" id="KW-1185">Reference proteome</keyword>
<dbReference type="Pfam" id="PF02465">
    <property type="entry name" value="FliD_N"/>
    <property type="match status" value="1"/>
</dbReference>
<evidence type="ECO:0000313" key="11">
    <source>
        <dbReference type="Proteomes" id="UP001198163"/>
    </source>
</evidence>
<proteinExistence type="inferred from homology"/>
<protein>
    <recommendedName>
        <fullName evidence="6">Flagellar hook-associated protein 2</fullName>
        <shortName evidence="6">HAP2</shortName>
    </recommendedName>
    <alternativeName>
        <fullName evidence="6">Flagellar cap protein</fullName>
    </alternativeName>
</protein>
<feature type="domain" description="Flagellar hook-associated protein 2 C-terminal" evidence="9">
    <location>
        <begin position="380"/>
        <end position="636"/>
    </location>
</feature>
<evidence type="ECO:0000256" key="2">
    <source>
        <dbReference type="ARBA" id="ARBA00009764"/>
    </source>
</evidence>
<name>A0AAE3EJE1_9SPIR</name>
<keyword evidence="4" id="KW-0175">Coiled coil</keyword>
<evidence type="ECO:0000256" key="6">
    <source>
        <dbReference type="RuleBase" id="RU362066"/>
    </source>
</evidence>
<comment type="subunit">
    <text evidence="3 6">Homopentamer.</text>
</comment>
<dbReference type="GO" id="GO:0009421">
    <property type="term" value="C:bacterial-type flagellum filament cap"/>
    <property type="evidence" value="ECO:0007669"/>
    <property type="project" value="InterPro"/>
</dbReference>
<comment type="subcellular location">
    <subcellularLocation>
        <location evidence="1">Bacterial flagellum</location>
    </subcellularLocation>
    <subcellularLocation>
        <location evidence="6">Periplasm</location>
    </subcellularLocation>
    <subcellularLocation>
        <location evidence="6">Periplasmic flagellum</location>
    </subcellularLocation>
</comment>
<comment type="similarity">
    <text evidence="2 6">Belongs to the FliD family.</text>
</comment>
<dbReference type="InterPro" id="IPR040026">
    <property type="entry name" value="FliD"/>
</dbReference>
<dbReference type="RefSeq" id="WP_230755502.1">
    <property type="nucleotide sequence ID" value="NZ_JAINWA010000003.1"/>
</dbReference>
<dbReference type="NCBIfam" id="NF005188">
    <property type="entry name" value="PRK06664.1"/>
    <property type="match status" value="1"/>
</dbReference>
<accession>A0AAE3EJE1</accession>
<evidence type="ECO:0000256" key="1">
    <source>
        <dbReference type="ARBA" id="ARBA00004365"/>
    </source>
</evidence>
<dbReference type="AlphaFoldDB" id="A0AAE3EJE1"/>
<evidence type="ECO:0000256" key="7">
    <source>
        <dbReference type="SAM" id="MobiDB-lite"/>
    </source>
</evidence>
<comment type="function">
    <text evidence="6">Required for morphogenesis and for the elongation of the flagellar filament by facilitating polymerization of the flagellin monomers at the tip of growing filament. Forms a capping structure, which prevents flagellin subunits (transported through the central channel of the flagellum) from leaking out without polymerization at the distal end.</text>
</comment>
<evidence type="ECO:0000259" key="9">
    <source>
        <dbReference type="Pfam" id="PF07195"/>
    </source>
</evidence>
<keyword evidence="10" id="KW-0969">Cilium</keyword>
<evidence type="ECO:0000256" key="3">
    <source>
        <dbReference type="ARBA" id="ARBA00011255"/>
    </source>
</evidence>
<organism evidence="10 11">
    <name type="scientific">Teretinema zuelzerae</name>
    <dbReference type="NCBI Taxonomy" id="156"/>
    <lineage>
        <taxon>Bacteria</taxon>
        <taxon>Pseudomonadati</taxon>
        <taxon>Spirochaetota</taxon>
        <taxon>Spirochaetia</taxon>
        <taxon>Spirochaetales</taxon>
        <taxon>Treponemataceae</taxon>
        <taxon>Teretinema</taxon>
    </lineage>
</organism>
<keyword evidence="10" id="KW-0966">Cell projection</keyword>
<dbReference type="GO" id="GO:0007155">
    <property type="term" value="P:cell adhesion"/>
    <property type="evidence" value="ECO:0007669"/>
    <property type="project" value="InterPro"/>
</dbReference>
<comment type="caution">
    <text evidence="10">The sequence shown here is derived from an EMBL/GenBank/DDBJ whole genome shotgun (WGS) entry which is preliminary data.</text>
</comment>
<dbReference type="PANTHER" id="PTHR30288:SF0">
    <property type="entry name" value="FLAGELLAR HOOK-ASSOCIATED PROTEIN 2"/>
    <property type="match status" value="1"/>
</dbReference>
<dbReference type="GO" id="GO:0009424">
    <property type="term" value="C:bacterial-type flagellum hook"/>
    <property type="evidence" value="ECO:0007669"/>
    <property type="project" value="UniProtKB-UniRule"/>
</dbReference>
<feature type="domain" description="Flagellar hook-associated protein 2 N-terminal" evidence="8">
    <location>
        <begin position="12"/>
        <end position="109"/>
    </location>
</feature>
<dbReference type="GO" id="GO:0055040">
    <property type="term" value="C:periplasmic flagellum"/>
    <property type="evidence" value="ECO:0007669"/>
    <property type="project" value="UniProtKB-SubCell"/>
</dbReference>
<dbReference type="Pfam" id="PF07195">
    <property type="entry name" value="FliD_C"/>
    <property type="match status" value="1"/>
</dbReference>
<evidence type="ECO:0000256" key="5">
    <source>
        <dbReference type="ARBA" id="ARBA00023143"/>
    </source>
</evidence>
<evidence type="ECO:0000256" key="4">
    <source>
        <dbReference type="ARBA" id="ARBA00023054"/>
    </source>
</evidence>
<feature type="region of interest" description="Disordered" evidence="7">
    <location>
        <begin position="631"/>
        <end position="651"/>
    </location>
</feature>
<feature type="compositionally biased region" description="Low complexity" evidence="7">
    <location>
        <begin position="633"/>
        <end position="651"/>
    </location>
</feature>
<dbReference type="Proteomes" id="UP001198163">
    <property type="component" value="Unassembled WGS sequence"/>
</dbReference>
<dbReference type="InterPro" id="IPR010809">
    <property type="entry name" value="FliD_C"/>
</dbReference>
<keyword evidence="5 6" id="KW-0975">Bacterial flagellum</keyword>
<dbReference type="GO" id="GO:0071973">
    <property type="term" value="P:bacterial-type flagellum-dependent cell motility"/>
    <property type="evidence" value="ECO:0007669"/>
    <property type="project" value="TreeGrafter"/>
</dbReference>
<reference evidence="10" key="1">
    <citation type="submission" date="2021-08" db="EMBL/GenBank/DDBJ databases">
        <title>Comparative analyses of Brucepasteria parasyntrophica and Teretinema zuelzerae.</title>
        <authorList>
            <person name="Song Y."/>
            <person name="Brune A."/>
        </authorList>
    </citation>
    <scope>NUCLEOTIDE SEQUENCE</scope>
    <source>
        <strain evidence="10">DSM 1903</strain>
    </source>
</reference>
<evidence type="ECO:0000259" key="8">
    <source>
        <dbReference type="Pfam" id="PF02465"/>
    </source>
</evidence>
<dbReference type="PANTHER" id="PTHR30288">
    <property type="entry name" value="FLAGELLAR CAP/ASSEMBLY PROTEIN FLID"/>
    <property type="match status" value="1"/>
</dbReference>
<dbReference type="EMBL" id="JAINWA010000003">
    <property type="protein sequence ID" value="MCD1654873.1"/>
    <property type="molecule type" value="Genomic_DNA"/>
</dbReference>
<keyword evidence="10" id="KW-0282">Flagellum</keyword>
<keyword evidence="6" id="KW-0574">Periplasm</keyword>
<evidence type="ECO:0000313" key="10">
    <source>
        <dbReference type="EMBL" id="MCD1654873.1"/>
    </source>
</evidence>
<sequence>MSDISIPGVTASKYKTDQLIEGLMKVERIPRNREEEQLKTYKAQQSAWRDLTRLSTTLRDTAKNLFSFNNPFTEKNGESTNDRAVSVSATREAREQSFKLKINQVAAADSFLSSEIPRDGKVPPGSYSFAVGDKTLQFQWKGGTYQDFSDALNRRGTGMLRSSLIQVTPNTRALLIESLKTGEKHRLSFEDDAKTFALDVGLIKKDEANAIETSLSDVYAPPVSNSLVEFSSTARAKDGLVLEYRISWETTEAGETEVSPGASGPVIGTPPVLEWKGITIQNTPSETALTQTAPPQPKVPVTDPSVVSLRSSRGQAMPLPPPPEGELSSDVSINLSEFGDVNALVIHNRNTERSYKIENIIIKDPKASNGYVPVNPVSVAQDARFTYEGIQIVRSTNSIDDLIPGVTLTLQEPTENQETITIKPDTEVAKEAIISLVGGYNRLMAEINILTQLKPEIISEIQYFTEEERKSSEEKLGMMQGDTTLNGIKSSLQRITSGSYPAIEGSALRLLSDLGISTKSNAGGGVDSARLRGYLEIDEKKLDEALKNRMPEIKSLFGLDTDGDLIIDAGVAFSIDSQLTPYVQTGGIFSTRTNGLASRITNSEKKITQLDKQLEDKEDELRNKYGKMEGTLNNLQNQSNSISNFNKQNSN</sequence>
<gene>
    <name evidence="10" type="primary">fliD</name>
    <name evidence="10" type="ORF">K7J14_09175</name>
</gene>
<dbReference type="InterPro" id="IPR003481">
    <property type="entry name" value="FliD_N"/>
</dbReference>